<evidence type="ECO:0000313" key="2">
    <source>
        <dbReference type="Proteomes" id="UP000052023"/>
    </source>
</evidence>
<keyword evidence="2" id="KW-1185">Reference proteome</keyword>
<gene>
    <name evidence="1" type="ORF">CQ13_12565</name>
</gene>
<dbReference type="OrthoDB" id="7363897at2"/>
<name>A0A0R3MGH9_9BRAD</name>
<dbReference type="AlphaFoldDB" id="A0A0R3MGH9"/>
<sequence>MTPIDLVVTVCAVLSPTTCEETHLVFSSNASLRQCAMNAQPYIAQWIGERPKWTAVKWRCEYPGTNRKASSDAVWSAG</sequence>
<dbReference type="EMBL" id="LLYA01000214">
    <property type="protein sequence ID" value="KRR17023.1"/>
    <property type="molecule type" value="Genomic_DNA"/>
</dbReference>
<accession>A0A0R3MGH9</accession>
<proteinExistence type="predicted"/>
<dbReference type="RefSeq" id="WP_057847762.1">
    <property type="nucleotide sequence ID" value="NZ_LLYA01000214.1"/>
</dbReference>
<dbReference type="Proteomes" id="UP000052023">
    <property type="component" value="Unassembled WGS sequence"/>
</dbReference>
<comment type="caution">
    <text evidence="1">The sequence shown here is derived from an EMBL/GenBank/DDBJ whole genome shotgun (WGS) entry which is preliminary data.</text>
</comment>
<organism evidence="1 2">
    <name type="scientific">Bradyrhizobium retamae</name>
    <dbReference type="NCBI Taxonomy" id="1300035"/>
    <lineage>
        <taxon>Bacteria</taxon>
        <taxon>Pseudomonadati</taxon>
        <taxon>Pseudomonadota</taxon>
        <taxon>Alphaproteobacteria</taxon>
        <taxon>Hyphomicrobiales</taxon>
        <taxon>Nitrobacteraceae</taxon>
        <taxon>Bradyrhizobium</taxon>
    </lineage>
</organism>
<reference evidence="1 2" key="1">
    <citation type="submission" date="2014-03" db="EMBL/GenBank/DDBJ databases">
        <title>Bradyrhizobium valentinum sp. nov., isolated from effective nodules of Lupinus mariae-josephae, a lupine endemic of basic-lime soils in Eastern Spain.</title>
        <authorList>
            <person name="Duran D."/>
            <person name="Rey L."/>
            <person name="Navarro A."/>
            <person name="Busquets A."/>
            <person name="Imperial J."/>
            <person name="Ruiz-Argueso T."/>
        </authorList>
    </citation>
    <scope>NUCLEOTIDE SEQUENCE [LARGE SCALE GENOMIC DNA]</scope>
    <source>
        <strain evidence="1 2">Ro19</strain>
    </source>
</reference>
<evidence type="ECO:0000313" key="1">
    <source>
        <dbReference type="EMBL" id="KRR17023.1"/>
    </source>
</evidence>
<protein>
    <submittedName>
        <fullName evidence="1">Uncharacterized protein</fullName>
    </submittedName>
</protein>